<dbReference type="KEGG" id="rpy:Y013_25620"/>
<dbReference type="PATRIC" id="fig|1435356.3.peg.5161"/>
<proteinExistence type="predicted"/>
<dbReference type="AlphaFoldDB" id="V9XSB4"/>
<sequence length="337" mass="36756">MPPRLREHLDDLTALIGAASEQLLLDPSFLEKDFWAMEVLRAVAAPSEVAGRAGTGPLRVIFKGGTSLSRVYGLIERFSEDIDVLLVFPDIGMGEGSRDKALKAKRDAAAQHLGLDNDHVIAKESTKGIKRNVRYLYPTLVSTSSTNMHAISEGVLLEMGSRGGTFPTQQHRIRSLIADFAIDRLGDSVDTWEEFAPFTAEVLAPERTLFEKLAALHDGASRAPDDSALSALRKNARHLYDVHCLLSNEQVVGALDALGPAKIAELCADVDAHSQHSGFSYTPRPADGFGDSPLVAHQHPGVQALDQGYQQAMQLVYGTKPMLAECLHTIRTYRHLL</sequence>
<dbReference type="EMBL" id="CP006997">
    <property type="protein sequence ID" value="AHD24287.1"/>
    <property type="molecule type" value="Genomic_DNA"/>
</dbReference>
<dbReference type="Proteomes" id="UP000018781">
    <property type="component" value="Plasmid unnamed"/>
</dbReference>
<accession>V9XSB4</accession>
<dbReference type="HOGENOM" id="CLU_066201_1_1_11"/>
<evidence type="ECO:0008006" key="3">
    <source>
        <dbReference type="Google" id="ProtNLM"/>
    </source>
</evidence>
<dbReference type="RefSeq" id="WP_024100331.1">
    <property type="nucleotide sequence ID" value="NC_023144.1"/>
</dbReference>
<evidence type="ECO:0000313" key="1">
    <source>
        <dbReference type="EMBL" id="AHD24287.1"/>
    </source>
</evidence>
<dbReference type="Pfam" id="PF08843">
    <property type="entry name" value="AbiEii"/>
    <property type="match status" value="1"/>
</dbReference>
<dbReference type="Gene3D" id="3.10.450.620">
    <property type="entry name" value="JHP933, nucleotidyltransferase-like core domain"/>
    <property type="match status" value="1"/>
</dbReference>
<dbReference type="eggNOG" id="COG2253">
    <property type="taxonomic scope" value="Bacteria"/>
</dbReference>
<evidence type="ECO:0000313" key="2">
    <source>
        <dbReference type="Proteomes" id="UP000018781"/>
    </source>
</evidence>
<reference evidence="1 2" key="1">
    <citation type="journal article" date="2014" name="Genome Announc.">
        <title>Complete Genome of Rhodococcus pyridinivorans SB3094, a Methyl-Ethyl-Ketone-Degrading Bacterium Used for Bioaugmentation.</title>
        <authorList>
            <person name="Dueholm M.S."/>
            <person name="Albertsen M."/>
            <person name="D'Imperio S."/>
            <person name="Tale V.P."/>
            <person name="Lewis D."/>
            <person name="Nielsen P.H."/>
            <person name="Nielsen J.L."/>
        </authorList>
    </citation>
    <scope>NUCLEOTIDE SEQUENCE [LARGE SCALE GENOMIC DNA]</scope>
    <source>
        <strain evidence="2">SB3094</strain>
        <plasmid evidence="2">1</plasmid>
    </source>
</reference>
<protein>
    <recommendedName>
        <fullName evidence="3">Nucleotidyl transferase AbiEii/AbiGii toxin family protein</fullName>
    </recommendedName>
</protein>
<gene>
    <name evidence="1" type="ORF">Y013_25620</name>
</gene>
<organism evidence="1 2">
    <name type="scientific">Rhodococcus pyridinivorans SB3094</name>
    <dbReference type="NCBI Taxonomy" id="1435356"/>
    <lineage>
        <taxon>Bacteria</taxon>
        <taxon>Bacillati</taxon>
        <taxon>Actinomycetota</taxon>
        <taxon>Actinomycetes</taxon>
        <taxon>Mycobacteriales</taxon>
        <taxon>Nocardiaceae</taxon>
        <taxon>Rhodococcus</taxon>
    </lineage>
</organism>
<keyword evidence="1" id="KW-0614">Plasmid</keyword>
<dbReference type="InterPro" id="IPR014942">
    <property type="entry name" value="AbiEii"/>
</dbReference>
<name>V9XSB4_9NOCA</name>
<dbReference type="GeneID" id="29939961"/>
<geneLocation type="plasmid" evidence="2">
    <name>1</name>
</geneLocation>